<dbReference type="InterPro" id="IPR002123">
    <property type="entry name" value="Plipid/glycerol_acylTrfase"/>
</dbReference>
<dbReference type="OrthoDB" id="9806008at2"/>
<feature type="domain" description="Phospholipid/glycerol acyltransferase" evidence="3">
    <location>
        <begin position="38"/>
        <end position="157"/>
    </location>
</feature>
<dbReference type="RefSeq" id="WP_114591572.1">
    <property type="nucleotide sequence ID" value="NZ_CAXIBR010000108.1"/>
</dbReference>
<dbReference type="SMART" id="SM00563">
    <property type="entry name" value="PlsC"/>
    <property type="match status" value="1"/>
</dbReference>
<evidence type="ECO:0000313" key="4">
    <source>
        <dbReference type="EMBL" id="AXV07010.1"/>
    </source>
</evidence>
<dbReference type="GO" id="GO:0006654">
    <property type="term" value="P:phosphatidic acid biosynthetic process"/>
    <property type="evidence" value="ECO:0007669"/>
    <property type="project" value="TreeGrafter"/>
</dbReference>
<dbReference type="SUPFAM" id="SSF69593">
    <property type="entry name" value="Glycerol-3-phosphate (1)-acyltransferase"/>
    <property type="match status" value="1"/>
</dbReference>
<evidence type="ECO:0000313" key="5">
    <source>
        <dbReference type="Proteomes" id="UP000264006"/>
    </source>
</evidence>
<dbReference type="PANTHER" id="PTHR10434">
    <property type="entry name" value="1-ACYL-SN-GLYCEROL-3-PHOSPHATE ACYLTRANSFERASE"/>
    <property type="match status" value="1"/>
</dbReference>
<evidence type="ECO:0000256" key="1">
    <source>
        <dbReference type="ARBA" id="ARBA00022679"/>
    </source>
</evidence>
<keyword evidence="2 4" id="KW-0012">Acyltransferase</keyword>
<proteinExistence type="predicted"/>
<keyword evidence="5" id="KW-1185">Reference proteome</keyword>
<accession>A0A346XXR3</accession>
<sequence>MRPQLLLRGISRLLWLLSLPFIRFEFRGGACINDHPAWIMSANHRSVYDFPLAVIGLEHFRWYARIMIASEFWKMPVYGWAVSVIDAIPVYRKTDPVGSLSAAVDALKSGDSVCIMPEGTVHWDPDEPLSMGPVRTGVSRLAVASDVPVMPIALVGTERVWPKGRKVPSFSLRRRTVVCRLSDQPVWLTGDDHRGNARKVKEATEALIQQATDDLRAIDPTYMPQLDG</sequence>
<dbReference type="CDD" id="cd07989">
    <property type="entry name" value="LPLAT_AGPAT-like"/>
    <property type="match status" value="1"/>
</dbReference>
<organism evidence="4 5">
    <name type="scientific">Euzebya pacifica</name>
    <dbReference type="NCBI Taxonomy" id="1608957"/>
    <lineage>
        <taxon>Bacteria</taxon>
        <taxon>Bacillati</taxon>
        <taxon>Actinomycetota</taxon>
        <taxon>Nitriliruptoria</taxon>
        <taxon>Euzebyales</taxon>
    </lineage>
</organism>
<dbReference type="EMBL" id="CP031165">
    <property type="protein sequence ID" value="AXV07010.1"/>
    <property type="molecule type" value="Genomic_DNA"/>
</dbReference>
<dbReference type="Pfam" id="PF01553">
    <property type="entry name" value="Acyltransferase"/>
    <property type="match status" value="1"/>
</dbReference>
<reference evidence="4 5" key="1">
    <citation type="submission" date="2018-09" db="EMBL/GenBank/DDBJ databases">
        <title>Complete genome sequence of Euzebya sp. DY32-46 isolated from seawater of Pacific Ocean.</title>
        <authorList>
            <person name="Xu L."/>
            <person name="Wu Y.-H."/>
            <person name="Xu X.-W."/>
        </authorList>
    </citation>
    <scope>NUCLEOTIDE SEQUENCE [LARGE SCALE GENOMIC DNA]</scope>
    <source>
        <strain evidence="4 5">DY32-46</strain>
    </source>
</reference>
<gene>
    <name evidence="4" type="ORF">DVS28_a2328</name>
</gene>
<evidence type="ECO:0000256" key="2">
    <source>
        <dbReference type="ARBA" id="ARBA00023315"/>
    </source>
</evidence>
<dbReference type="Proteomes" id="UP000264006">
    <property type="component" value="Chromosome"/>
</dbReference>
<dbReference type="KEGG" id="euz:DVS28_a2328"/>
<protein>
    <submittedName>
        <fullName evidence="4">1-acyl-sn-glycerol-3-phosphate acyltransferase</fullName>
    </submittedName>
</protein>
<name>A0A346XXR3_9ACTN</name>
<dbReference type="GO" id="GO:0003841">
    <property type="term" value="F:1-acylglycerol-3-phosphate O-acyltransferase activity"/>
    <property type="evidence" value="ECO:0007669"/>
    <property type="project" value="TreeGrafter"/>
</dbReference>
<evidence type="ECO:0000259" key="3">
    <source>
        <dbReference type="SMART" id="SM00563"/>
    </source>
</evidence>
<dbReference type="AlphaFoldDB" id="A0A346XXR3"/>
<dbReference type="PANTHER" id="PTHR10434:SF11">
    <property type="entry name" value="1-ACYL-SN-GLYCEROL-3-PHOSPHATE ACYLTRANSFERASE"/>
    <property type="match status" value="1"/>
</dbReference>
<keyword evidence="1 4" id="KW-0808">Transferase</keyword>